<reference evidence="3" key="1">
    <citation type="submission" date="2018-01" db="EMBL/GenBank/DDBJ databases">
        <title>Draft Genome Sequence of the Radioresistant Bacterium Deinococcus aerius TR0125, Isolated from the Higher Atmosphere above Japan.</title>
        <authorList>
            <person name="Satoh K."/>
            <person name="Arai H."/>
            <person name="Sanzen T."/>
            <person name="Kawaguchi Y."/>
            <person name="Hayashi H."/>
            <person name="Yokobori S."/>
            <person name="Yamagishi A."/>
            <person name="Oono Y."/>
            <person name="Narumi I."/>
        </authorList>
    </citation>
    <scope>NUCLEOTIDE SEQUENCE [LARGE SCALE GENOMIC DNA]</scope>
    <source>
        <strain evidence="3">TR0125</strain>
    </source>
</reference>
<sequence>MILSALLVLLAAGWTALVGLRAAPGSPGRVRAARWAAGLSIAGAALLLPSYVLAFAVGLGNLPGGALAWPSLLIPVPFLCLVAFGGVALVLAPSRLQRGLIVALVLLAALLVVVVWGRQFGL</sequence>
<feature type="transmembrane region" description="Helical" evidence="1">
    <location>
        <begin position="72"/>
        <end position="92"/>
    </location>
</feature>
<keyword evidence="3" id="KW-1185">Reference proteome</keyword>
<comment type="caution">
    <text evidence="2">The sequence shown here is derived from an EMBL/GenBank/DDBJ whole genome shotgun (WGS) entry which is preliminary data.</text>
</comment>
<dbReference type="EMBL" id="BFAG01000005">
    <property type="protein sequence ID" value="GBF05711.1"/>
    <property type="molecule type" value="Genomic_DNA"/>
</dbReference>
<evidence type="ECO:0000313" key="2">
    <source>
        <dbReference type="EMBL" id="GBF05711.1"/>
    </source>
</evidence>
<evidence type="ECO:0000313" key="3">
    <source>
        <dbReference type="Proteomes" id="UP000236569"/>
    </source>
</evidence>
<organism evidence="2 3">
    <name type="scientific">Deinococcus aerius</name>
    <dbReference type="NCBI Taxonomy" id="200253"/>
    <lineage>
        <taxon>Bacteria</taxon>
        <taxon>Thermotogati</taxon>
        <taxon>Deinococcota</taxon>
        <taxon>Deinococci</taxon>
        <taxon>Deinococcales</taxon>
        <taxon>Deinococcaceae</taxon>
        <taxon>Deinococcus</taxon>
    </lineage>
</organism>
<accession>A0A2I9DL91</accession>
<dbReference type="AlphaFoldDB" id="A0A2I9DL91"/>
<gene>
    <name evidence="2" type="ORF">DAERI_050220</name>
</gene>
<dbReference type="RefSeq" id="WP_103129128.1">
    <property type="nucleotide sequence ID" value="NZ_BFAG01000005.1"/>
</dbReference>
<dbReference type="Proteomes" id="UP000236569">
    <property type="component" value="Unassembled WGS sequence"/>
</dbReference>
<name>A0A2I9DL91_9DEIO</name>
<feature type="transmembrane region" description="Helical" evidence="1">
    <location>
        <begin position="32"/>
        <end position="60"/>
    </location>
</feature>
<feature type="transmembrane region" description="Helical" evidence="1">
    <location>
        <begin position="98"/>
        <end position="117"/>
    </location>
</feature>
<keyword evidence="1" id="KW-1133">Transmembrane helix</keyword>
<evidence type="ECO:0000256" key="1">
    <source>
        <dbReference type="SAM" id="Phobius"/>
    </source>
</evidence>
<keyword evidence="1" id="KW-0812">Transmembrane</keyword>
<proteinExistence type="predicted"/>
<keyword evidence="1" id="KW-0472">Membrane</keyword>
<protein>
    <submittedName>
        <fullName evidence="2">Uncharacterized protein</fullName>
    </submittedName>
</protein>